<dbReference type="Proteomes" id="UP000762110">
    <property type="component" value="Unassembled WGS sequence"/>
</dbReference>
<dbReference type="RefSeq" id="WP_173268683.1">
    <property type="nucleotide sequence ID" value="NZ_JABMKV010000001.1"/>
</dbReference>
<name>A0ABX2DA81_9SPHI</name>
<proteinExistence type="predicted"/>
<evidence type="ECO:0000313" key="2">
    <source>
        <dbReference type="Proteomes" id="UP000762110"/>
    </source>
</evidence>
<protein>
    <submittedName>
        <fullName evidence="1">Uncharacterized protein</fullName>
    </submittedName>
</protein>
<evidence type="ECO:0000313" key="1">
    <source>
        <dbReference type="EMBL" id="NQX30489.1"/>
    </source>
</evidence>
<organism evidence="1 2">
    <name type="scientific">Pedobacter boryungensis</name>
    <dbReference type="NCBI Taxonomy" id="869962"/>
    <lineage>
        <taxon>Bacteria</taxon>
        <taxon>Pseudomonadati</taxon>
        <taxon>Bacteroidota</taxon>
        <taxon>Sphingobacteriia</taxon>
        <taxon>Sphingobacteriales</taxon>
        <taxon>Sphingobacteriaceae</taxon>
        <taxon>Pedobacter</taxon>
    </lineage>
</organism>
<reference evidence="1 2" key="1">
    <citation type="submission" date="2020-05" db="EMBL/GenBank/DDBJ databases">
        <title>Description of Pedobacter foliorum sp. nov.</title>
        <authorList>
            <person name="Qi S."/>
            <person name="Carlier A."/>
            <person name="Cnockaert M."/>
            <person name="Vandamme P."/>
        </authorList>
    </citation>
    <scope>NUCLEOTIDE SEQUENCE [LARGE SCALE GENOMIC DNA]</scope>
    <source>
        <strain evidence="1 2">LMG 31300</strain>
    </source>
</reference>
<dbReference type="Pfam" id="PF19781">
    <property type="entry name" value="DUF6266"/>
    <property type="match status" value="1"/>
</dbReference>
<keyword evidence="2" id="KW-1185">Reference proteome</keyword>
<accession>A0ABX2DA81</accession>
<dbReference type="InterPro" id="IPR046233">
    <property type="entry name" value="DUF6266"/>
</dbReference>
<gene>
    <name evidence="1" type="ORF">HQN85_02040</name>
</gene>
<dbReference type="EMBL" id="JABMKV010000001">
    <property type="protein sequence ID" value="NQX30489.1"/>
    <property type="molecule type" value="Genomic_DNA"/>
</dbReference>
<sequence length="212" mass="23251">MARLINGILGGFSGKVGTVVGVIRDGDCLIRSVPKKRTHFTSNELINQQKMAMVQAYLKPLKDLVQVGFANYYTKTGGFRAALAHTRREALAIDADGNFHIDPALFKISGGTLPQAINPAVVCSGLEMRITWDITDVGYEHESDQLMVLVYDPLKGNTIKRIFNGAFRRDGELKLQLDSDFSSVAVHVYIGFVAADRSSQSDSQYLGKVIVV</sequence>
<comment type="caution">
    <text evidence="1">The sequence shown here is derived from an EMBL/GenBank/DDBJ whole genome shotgun (WGS) entry which is preliminary data.</text>
</comment>